<keyword evidence="3 4" id="KW-0663">Pyridoxal phosphate</keyword>
<evidence type="ECO:0000256" key="2">
    <source>
        <dbReference type="ARBA" id="ARBA00008954"/>
    </source>
</evidence>
<proteinExistence type="inferred from homology"/>
<dbReference type="Pfam" id="PF00202">
    <property type="entry name" value="Aminotran_3"/>
    <property type="match status" value="1"/>
</dbReference>
<dbReference type="GO" id="GO:0008483">
    <property type="term" value="F:transaminase activity"/>
    <property type="evidence" value="ECO:0007669"/>
    <property type="project" value="UniProtKB-KW"/>
</dbReference>
<keyword evidence="6" id="KW-1185">Reference proteome</keyword>
<keyword evidence="5" id="KW-0032">Aminotransferase</keyword>
<dbReference type="InterPro" id="IPR015421">
    <property type="entry name" value="PyrdxlP-dep_Trfase_major"/>
</dbReference>
<accession>A0ABR6YFG4</accession>
<sequence>MPTTVAPIPNRSPEDIIALRRKHLNPTLSMSYKQPLKMVRGAGAYLYDQDGNAYLDMVNNVCHVGHCHPAVVAAGQAQMAQLNTNTRYLHDNIVEYAKRLSATFPSELSVVFLTNSGTEANDLALRIAKTYTQANDIIVVDHAYHGNSPTMIELSPYKFDGKGGRGRPAHIQVAEIPDDYRGRFRKDDPEAGAHYAEDLQRAIAAIHARGEKPAAFYCESVLGCGGQVVLPKGYLPAAYSHARAAGAVCIADEVQVGFGRAGDYFWAFEAQGVVPDIVTMGKPIGNGHPMGAVVTRPEIAQAFITGMEYFNTFAGNPVSCAIGLAVLDVIQQEHLQAHAKQVGDFLMQGLNELKSRHGLIGDVRGTGLFIGVELVKDRTSLEPATAEANAVIEFLKAHHILLSTDGPYDNVLKLKPPMVFSMENAKEFLLQLDQAFTCLRG</sequence>
<comment type="caution">
    <text evidence="5">The sequence shown here is derived from an EMBL/GenBank/DDBJ whole genome shotgun (WGS) entry which is preliminary data.</text>
</comment>
<protein>
    <submittedName>
        <fullName evidence="5">Aminotransferase class III-fold pyridoxal phosphate-dependent enzyme</fullName>
    </submittedName>
</protein>
<dbReference type="PANTHER" id="PTHR45688">
    <property type="match status" value="1"/>
</dbReference>
<comment type="cofactor">
    <cofactor evidence="1">
        <name>pyridoxal 5'-phosphate</name>
        <dbReference type="ChEBI" id="CHEBI:597326"/>
    </cofactor>
</comment>
<dbReference type="Gene3D" id="3.40.640.10">
    <property type="entry name" value="Type I PLP-dependent aspartate aminotransferase-like (Major domain)"/>
    <property type="match status" value="1"/>
</dbReference>
<dbReference type="Gene3D" id="3.90.1150.10">
    <property type="entry name" value="Aspartate Aminotransferase, domain 1"/>
    <property type="match status" value="1"/>
</dbReference>
<organism evidence="5 6">
    <name type="scientific">Undibacterium flavidum</name>
    <dbReference type="NCBI Taxonomy" id="2762297"/>
    <lineage>
        <taxon>Bacteria</taxon>
        <taxon>Pseudomonadati</taxon>
        <taxon>Pseudomonadota</taxon>
        <taxon>Betaproteobacteria</taxon>
        <taxon>Burkholderiales</taxon>
        <taxon>Oxalobacteraceae</taxon>
        <taxon>Undibacterium</taxon>
    </lineage>
</organism>
<keyword evidence="5" id="KW-0808">Transferase</keyword>
<evidence type="ECO:0000313" key="6">
    <source>
        <dbReference type="Proteomes" id="UP000624279"/>
    </source>
</evidence>
<gene>
    <name evidence="5" type="ORF">H8K55_16820</name>
</gene>
<evidence type="ECO:0000313" key="5">
    <source>
        <dbReference type="EMBL" id="MBC3875253.1"/>
    </source>
</evidence>
<comment type="similarity">
    <text evidence="2 4">Belongs to the class-III pyridoxal-phosphate-dependent aminotransferase family.</text>
</comment>
<dbReference type="PROSITE" id="PS00600">
    <property type="entry name" value="AA_TRANSFER_CLASS_3"/>
    <property type="match status" value="1"/>
</dbReference>
<name>A0ABR6YFG4_9BURK</name>
<dbReference type="InterPro" id="IPR015424">
    <property type="entry name" value="PyrdxlP-dep_Trfase"/>
</dbReference>
<evidence type="ECO:0000256" key="4">
    <source>
        <dbReference type="RuleBase" id="RU003560"/>
    </source>
</evidence>
<dbReference type="RefSeq" id="WP_186943227.1">
    <property type="nucleotide sequence ID" value="NZ_JACOGA010000017.1"/>
</dbReference>
<dbReference type="InterPro" id="IPR015422">
    <property type="entry name" value="PyrdxlP-dep_Trfase_small"/>
</dbReference>
<dbReference type="PANTHER" id="PTHR45688:SF13">
    <property type="entry name" value="ALANINE--GLYOXYLATE AMINOTRANSFERASE 2-LIKE"/>
    <property type="match status" value="1"/>
</dbReference>
<evidence type="ECO:0000256" key="3">
    <source>
        <dbReference type="ARBA" id="ARBA00022898"/>
    </source>
</evidence>
<dbReference type="InterPro" id="IPR049704">
    <property type="entry name" value="Aminotrans_3_PPA_site"/>
</dbReference>
<evidence type="ECO:0000256" key="1">
    <source>
        <dbReference type="ARBA" id="ARBA00001933"/>
    </source>
</evidence>
<dbReference type="EMBL" id="JACOGA010000017">
    <property type="protein sequence ID" value="MBC3875253.1"/>
    <property type="molecule type" value="Genomic_DNA"/>
</dbReference>
<dbReference type="Proteomes" id="UP000624279">
    <property type="component" value="Unassembled WGS sequence"/>
</dbReference>
<dbReference type="SUPFAM" id="SSF53383">
    <property type="entry name" value="PLP-dependent transferases"/>
    <property type="match status" value="1"/>
</dbReference>
<dbReference type="CDD" id="cd00610">
    <property type="entry name" value="OAT_like"/>
    <property type="match status" value="1"/>
</dbReference>
<dbReference type="InterPro" id="IPR005814">
    <property type="entry name" value="Aminotrans_3"/>
</dbReference>
<dbReference type="PIRSF" id="PIRSF000521">
    <property type="entry name" value="Transaminase_4ab_Lys_Orn"/>
    <property type="match status" value="1"/>
</dbReference>
<reference evidence="5 6" key="1">
    <citation type="submission" date="2020-08" db="EMBL/GenBank/DDBJ databases">
        <title>Novel species isolated from subtropical streams in China.</title>
        <authorList>
            <person name="Lu H."/>
        </authorList>
    </citation>
    <scope>NUCLEOTIDE SEQUENCE [LARGE SCALE GENOMIC DNA]</scope>
    <source>
        <strain evidence="5 6">LX15W</strain>
    </source>
</reference>